<keyword evidence="3 13" id="KW-0820">tRNA-binding</keyword>
<dbReference type="HAMAP" id="MF_00184">
    <property type="entry name" value="Thr_tRNA_synth"/>
    <property type="match status" value="1"/>
</dbReference>
<organism evidence="16 17">
    <name type="scientific">Luteimonas colneyensis</name>
    <dbReference type="NCBI Taxonomy" id="2762230"/>
    <lineage>
        <taxon>Bacteria</taxon>
        <taxon>Pseudomonadati</taxon>
        <taxon>Pseudomonadota</taxon>
        <taxon>Gammaproteobacteria</taxon>
        <taxon>Lysobacterales</taxon>
        <taxon>Lysobacteraceae</taxon>
        <taxon>Luteimonas</taxon>
    </lineage>
</organism>
<dbReference type="Proteomes" id="UP000647183">
    <property type="component" value="Unassembled WGS sequence"/>
</dbReference>
<evidence type="ECO:0000313" key="16">
    <source>
        <dbReference type="EMBL" id="MBD7987174.1"/>
    </source>
</evidence>
<comment type="caution">
    <text evidence="16">The sequence shown here is derived from an EMBL/GenBank/DDBJ whole genome shotgun (WGS) entry which is preliminary data.</text>
</comment>
<evidence type="ECO:0000256" key="10">
    <source>
        <dbReference type="ARBA" id="ARBA00022917"/>
    </source>
</evidence>
<dbReference type="InterPro" id="IPR012947">
    <property type="entry name" value="tRNA_SAD"/>
</dbReference>
<evidence type="ECO:0000256" key="2">
    <source>
        <dbReference type="ARBA" id="ARBA00022490"/>
    </source>
</evidence>
<dbReference type="EC" id="6.1.1.3" evidence="13"/>
<comment type="subunit">
    <text evidence="13">Homodimer.</text>
</comment>
<dbReference type="Pfam" id="PF02824">
    <property type="entry name" value="TGS"/>
    <property type="match status" value="1"/>
</dbReference>
<dbReference type="Pfam" id="PF07973">
    <property type="entry name" value="tRNA_SAD"/>
    <property type="match status" value="1"/>
</dbReference>
<dbReference type="SMART" id="SM00863">
    <property type="entry name" value="tRNA_SAD"/>
    <property type="match status" value="1"/>
</dbReference>
<keyword evidence="8 13" id="KW-0067">ATP-binding</keyword>
<evidence type="ECO:0000256" key="11">
    <source>
        <dbReference type="ARBA" id="ARBA00023146"/>
    </source>
</evidence>
<evidence type="ECO:0000256" key="3">
    <source>
        <dbReference type="ARBA" id="ARBA00022555"/>
    </source>
</evidence>
<feature type="binding site" evidence="13">
    <location>
        <position position="334"/>
    </location>
    <ligand>
        <name>Zn(2+)</name>
        <dbReference type="ChEBI" id="CHEBI:29105"/>
        <note>catalytic</note>
    </ligand>
</feature>
<dbReference type="InterPro" id="IPR036621">
    <property type="entry name" value="Anticodon-bd_dom_sf"/>
</dbReference>
<dbReference type="SUPFAM" id="SSF81271">
    <property type="entry name" value="TGS-like"/>
    <property type="match status" value="1"/>
</dbReference>
<evidence type="ECO:0000256" key="1">
    <source>
        <dbReference type="ARBA" id="ARBA00008226"/>
    </source>
</evidence>
<dbReference type="SUPFAM" id="SSF55681">
    <property type="entry name" value="Class II aaRS and biotin synthetases"/>
    <property type="match status" value="1"/>
</dbReference>
<dbReference type="InterPro" id="IPR018163">
    <property type="entry name" value="Thr/Ala-tRNA-synth_IIc_edit"/>
</dbReference>
<dbReference type="PANTHER" id="PTHR11451:SF44">
    <property type="entry name" value="THREONINE--TRNA LIGASE, CHLOROPLASTIC_MITOCHONDRIAL 2"/>
    <property type="match status" value="1"/>
</dbReference>
<evidence type="ECO:0000256" key="8">
    <source>
        <dbReference type="ARBA" id="ARBA00022840"/>
    </source>
</evidence>
<sequence length="634" mass="71702">MITITLPDGSRREFDAPVTVMQVAESIGPGLAKATVAGKVDGRQVDASDLIDHDASLQILTPKDAEGVEIIRHSCAHLVGHAVKQLYPDAKMVIGPVIEDGFYYDIWRAQPFTPDDMAAIEARMRELIDTEYDVIKRMTPRDEVIETFKARGEDYKLRLIDDMGPEVTAMGLYHHQEYVDMCRGPHVPNTRFLKAFKLLRTSGAYWRGDAKNEQLQRIYGTAWADAKQLKAYVQRIEEAEKRDHRRIGKQQELFHLQEEAPGLVFWHPKGWALWQVVEQYMRGVYRASGYGEVRCPQILDVSLWQKSGHWDNYKENMFFTESEKRTYAVKPMNCPGHVQVFNQGLHSYRDLPIRYGEFGSCHRNEPSGALHGILRVRGFTQDDGHVFCTESQIEQEVTDFHAQAMKVYADFGFTDVQVKLALRPESRLGDDATWDKAEAALRGALSAAGVEWQELPGEGAFYGPKIEYHLRDAIGRTWQLGTMQVDFMMPGRLGAEYVDENSARRTPVMLHRAIVGSMERFIGILIEHHAGAFPAWLAPVQAVVANITDAQADWAAEVRKTLADQGLRVESDLRNEKIGYKIREHTLARVPYLLVVGDREKEQGAVAVRTRAGEDLGSMPLADFTARLHAERGP</sequence>
<evidence type="ECO:0000256" key="6">
    <source>
        <dbReference type="ARBA" id="ARBA00022741"/>
    </source>
</evidence>
<dbReference type="InterPro" id="IPR012676">
    <property type="entry name" value="TGS-like"/>
</dbReference>
<keyword evidence="2 13" id="KW-0963">Cytoplasm</keyword>
<feature type="domain" description="Aminoacyl-transfer RNA synthetases class-II family profile" evidence="14">
    <location>
        <begin position="243"/>
        <end position="534"/>
    </location>
</feature>
<feature type="region of interest" description="Catalytic" evidence="13">
    <location>
        <begin position="243"/>
        <end position="534"/>
    </location>
</feature>
<name>A0ABR8UGM0_9GAMM</name>
<dbReference type="NCBIfam" id="TIGR00418">
    <property type="entry name" value="thrS"/>
    <property type="match status" value="1"/>
</dbReference>
<evidence type="ECO:0000256" key="9">
    <source>
        <dbReference type="ARBA" id="ARBA00022884"/>
    </source>
</evidence>
<dbReference type="InterPro" id="IPR002320">
    <property type="entry name" value="Thr-tRNA-ligase_IIa"/>
</dbReference>
<evidence type="ECO:0000256" key="13">
    <source>
        <dbReference type="HAMAP-Rule" id="MF_00184"/>
    </source>
</evidence>
<dbReference type="PROSITE" id="PS51880">
    <property type="entry name" value="TGS"/>
    <property type="match status" value="1"/>
</dbReference>
<keyword evidence="17" id="KW-1185">Reference proteome</keyword>
<keyword evidence="9 13" id="KW-0694">RNA-binding</keyword>
<evidence type="ECO:0000256" key="12">
    <source>
        <dbReference type="ARBA" id="ARBA00049515"/>
    </source>
</evidence>
<keyword evidence="5 13" id="KW-0479">Metal-binding</keyword>
<dbReference type="Gene3D" id="3.10.20.30">
    <property type="match status" value="1"/>
</dbReference>
<dbReference type="PRINTS" id="PR01047">
    <property type="entry name" value="TRNASYNTHTHR"/>
</dbReference>
<dbReference type="InterPro" id="IPR047246">
    <property type="entry name" value="ThrRS_anticodon"/>
</dbReference>
<dbReference type="InterPro" id="IPR006195">
    <property type="entry name" value="aa-tRNA-synth_II"/>
</dbReference>
<reference evidence="16 17" key="1">
    <citation type="submission" date="2020-08" db="EMBL/GenBank/DDBJ databases">
        <title>A Genomic Blueprint of the Chicken Gut Microbiome.</title>
        <authorList>
            <person name="Gilroy R."/>
            <person name="Ravi A."/>
            <person name="Getino M."/>
            <person name="Pursley I."/>
            <person name="Horton D.L."/>
            <person name="Alikhan N.-F."/>
            <person name="Baker D."/>
            <person name="Gharbi K."/>
            <person name="Hall N."/>
            <person name="Watson M."/>
            <person name="Adriaenssens E.M."/>
            <person name="Foster-Nyarko E."/>
            <person name="Jarju S."/>
            <person name="Secka A."/>
            <person name="Antonio M."/>
            <person name="Oren A."/>
            <person name="Chaudhuri R."/>
            <person name="La Ragione R.M."/>
            <person name="Hildebrand F."/>
            <person name="Pallen M.J."/>
        </authorList>
    </citation>
    <scope>NUCLEOTIDE SEQUENCE [LARGE SCALE GENOMIC DNA]</scope>
    <source>
        <strain evidence="16 17">Sa2BVA3</strain>
    </source>
</reference>
<dbReference type="InterPro" id="IPR045864">
    <property type="entry name" value="aa-tRNA-synth_II/BPL/LPL"/>
</dbReference>
<keyword evidence="4 13" id="KW-0436">Ligase</keyword>
<comment type="catalytic activity">
    <reaction evidence="12 13">
        <text>tRNA(Thr) + L-threonine + ATP = L-threonyl-tRNA(Thr) + AMP + diphosphate + H(+)</text>
        <dbReference type="Rhea" id="RHEA:24624"/>
        <dbReference type="Rhea" id="RHEA-COMP:9670"/>
        <dbReference type="Rhea" id="RHEA-COMP:9704"/>
        <dbReference type="ChEBI" id="CHEBI:15378"/>
        <dbReference type="ChEBI" id="CHEBI:30616"/>
        <dbReference type="ChEBI" id="CHEBI:33019"/>
        <dbReference type="ChEBI" id="CHEBI:57926"/>
        <dbReference type="ChEBI" id="CHEBI:78442"/>
        <dbReference type="ChEBI" id="CHEBI:78534"/>
        <dbReference type="ChEBI" id="CHEBI:456215"/>
        <dbReference type="EC" id="6.1.1.3"/>
    </reaction>
</comment>
<evidence type="ECO:0000313" key="17">
    <source>
        <dbReference type="Proteomes" id="UP000647183"/>
    </source>
</evidence>
<dbReference type="CDD" id="cd00771">
    <property type="entry name" value="ThrRS_core"/>
    <property type="match status" value="1"/>
</dbReference>
<evidence type="ECO:0000256" key="4">
    <source>
        <dbReference type="ARBA" id="ARBA00022598"/>
    </source>
</evidence>
<dbReference type="SUPFAM" id="SSF55186">
    <property type="entry name" value="ThrRS/AlaRS common domain"/>
    <property type="match status" value="1"/>
</dbReference>
<dbReference type="PANTHER" id="PTHR11451">
    <property type="entry name" value="THREONINE-TRNA LIGASE"/>
    <property type="match status" value="1"/>
</dbReference>
<keyword evidence="11 13" id="KW-0030">Aminoacyl-tRNA synthetase</keyword>
<dbReference type="SUPFAM" id="SSF52954">
    <property type="entry name" value="Class II aaRS ABD-related"/>
    <property type="match status" value="1"/>
</dbReference>
<dbReference type="InterPro" id="IPR002314">
    <property type="entry name" value="aa-tRNA-synt_IIb"/>
</dbReference>
<dbReference type="CDD" id="cd01667">
    <property type="entry name" value="TGS_ThrRS"/>
    <property type="match status" value="1"/>
</dbReference>
<dbReference type="InterPro" id="IPR033728">
    <property type="entry name" value="ThrRS_core"/>
</dbReference>
<dbReference type="RefSeq" id="WP_191728381.1">
    <property type="nucleotide sequence ID" value="NZ_JACSQJ010000001.1"/>
</dbReference>
<gene>
    <name evidence="13 16" type="primary">thrS</name>
    <name evidence="16" type="ORF">H9645_03960</name>
</gene>
<dbReference type="PROSITE" id="PS50862">
    <property type="entry name" value="AA_TRNA_LIGASE_II"/>
    <property type="match status" value="1"/>
</dbReference>
<keyword evidence="7 13" id="KW-0862">Zinc</keyword>
<dbReference type="Gene3D" id="3.30.980.10">
    <property type="entry name" value="Threonyl-trna Synthetase, Chain A, domain 2"/>
    <property type="match status" value="1"/>
</dbReference>
<evidence type="ECO:0000259" key="14">
    <source>
        <dbReference type="PROSITE" id="PS50862"/>
    </source>
</evidence>
<comment type="subcellular location">
    <subcellularLocation>
        <location evidence="13">Cytoplasm</location>
    </subcellularLocation>
</comment>
<comment type="cofactor">
    <cofactor evidence="13">
        <name>Zn(2+)</name>
        <dbReference type="ChEBI" id="CHEBI:29105"/>
    </cofactor>
    <text evidence="13">Binds 1 zinc ion per subunit.</text>
</comment>
<dbReference type="Gene3D" id="3.30.930.10">
    <property type="entry name" value="Bira Bifunctional Protein, Domain 2"/>
    <property type="match status" value="1"/>
</dbReference>
<dbReference type="InterPro" id="IPR004095">
    <property type="entry name" value="TGS"/>
</dbReference>
<feature type="domain" description="TGS" evidence="15">
    <location>
        <begin position="1"/>
        <end position="61"/>
    </location>
</feature>
<keyword evidence="10 13" id="KW-0648">Protein biosynthesis</keyword>
<evidence type="ECO:0000259" key="15">
    <source>
        <dbReference type="PROSITE" id="PS51880"/>
    </source>
</evidence>
<dbReference type="EMBL" id="JACSQJ010000001">
    <property type="protein sequence ID" value="MBD7987174.1"/>
    <property type="molecule type" value="Genomic_DNA"/>
</dbReference>
<dbReference type="CDD" id="cd00860">
    <property type="entry name" value="ThrRS_anticodon"/>
    <property type="match status" value="1"/>
</dbReference>
<dbReference type="InterPro" id="IPR004154">
    <property type="entry name" value="Anticodon-bd"/>
</dbReference>
<accession>A0ABR8UGM0</accession>
<feature type="binding site" evidence="13">
    <location>
        <position position="511"/>
    </location>
    <ligand>
        <name>Zn(2+)</name>
        <dbReference type="ChEBI" id="CHEBI:29105"/>
        <note>catalytic</note>
    </ligand>
</feature>
<feature type="binding site" evidence="13">
    <location>
        <position position="385"/>
    </location>
    <ligand>
        <name>Zn(2+)</name>
        <dbReference type="ChEBI" id="CHEBI:29105"/>
        <note>catalytic</note>
    </ligand>
</feature>
<dbReference type="InterPro" id="IPR012675">
    <property type="entry name" value="Beta-grasp_dom_sf"/>
</dbReference>
<protein>
    <recommendedName>
        <fullName evidence="13">Threonine--tRNA ligase</fullName>
        <ecNumber evidence="13">6.1.1.3</ecNumber>
    </recommendedName>
    <alternativeName>
        <fullName evidence="13">Threonyl-tRNA synthetase</fullName>
        <shortName evidence="13">ThrRS</shortName>
    </alternativeName>
</protein>
<dbReference type="Gene3D" id="3.40.50.800">
    <property type="entry name" value="Anticodon-binding domain"/>
    <property type="match status" value="1"/>
</dbReference>
<keyword evidence="6 13" id="KW-0547">Nucleotide-binding</keyword>
<comment type="similarity">
    <text evidence="1 13">Belongs to the class-II aminoacyl-tRNA synthetase family.</text>
</comment>
<evidence type="ECO:0000256" key="5">
    <source>
        <dbReference type="ARBA" id="ARBA00022723"/>
    </source>
</evidence>
<dbReference type="Pfam" id="PF00587">
    <property type="entry name" value="tRNA-synt_2b"/>
    <property type="match status" value="1"/>
</dbReference>
<dbReference type="GO" id="GO:0004829">
    <property type="term" value="F:threonine-tRNA ligase activity"/>
    <property type="evidence" value="ECO:0007669"/>
    <property type="project" value="UniProtKB-EC"/>
</dbReference>
<evidence type="ECO:0000256" key="7">
    <source>
        <dbReference type="ARBA" id="ARBA00022833"/>
    </source>
</evidence>
<proteinExistence type="inferred from homology"/>
<dbReference type="Pfam" id="PF03129">
    <property type="entry name" value="HGTP_anticodon"/>
    <property type="match status" value="1"/>
</dbReference>
<dbReference type="Gene3D" id="3.30.54.20">
    <property type="match status" value="1"/>
</dbReference>